<dbReference type="AlphaFoldDB" id="A0A2T3AYN6"/>
<dbReference type="Proteomes" id="UP000241818">
    <property type="component" value="Unassembled WGS sequence"/>
</dbReference>
<dbReference type="InParanoid" id="A0A2T3AYN6"/>
<dbReference type="STRING" id="857342.A0A2T3AYN6"/>
<evidence type="ECO:0000256" key="1">
    <source>
        <dbReference type="SAM" id="MobiDB-lite"/>
    </source>
</evidence>
<name>A0A2T3AYN6_AMORE</name>
<gene>
    <name evidence="2" type="ORF">M430DRAFT_20482</name>
</gene>
<dbReference type="EMBL" id="KZ679013">
    <property type="protein sequence ID" value="PSS15178.1"/>
    <property type="molecule type" value="Genomic_DNA"/>
</dbReference>
<feature type="region of interest" description="Disordered" evidence="1">
    <location>
        <begin position="1"/>
        <end position="21"/>
    </location>
</feature>
<dbReference type="OrthoDB" id="10254945at2759"/>
<proteinExistence type="predicted"/>
<dbReference type="GeneID" id="36572389"/>
<protein>
    <submittedName>
        <fullName evidence="2">Uncharacterized protein</fullName>
    </submittedName>
</protein>
<organism evidence="2 3">
    <name type="scientific">Amorphotheca resinae ATCC 22711</name>
    <dbReference type="NCBI Taxonomy" id="857342"/>
    <lineage>
        <taxon>Eukaryota</taxon>
        <taxon>Fungi</taxon>
        <taxon>Dikarya</taxon>
        <taxon>Ascomycota</taxon>
        <taxon>Pezizomycotina</taxon>
        <taxon>Leotiomycetes</taxon>
        <taxon>Helotiales</taxon>
        <taxon>Amorphothecaceae</taxon>
        <taxon>Amorphotheca</taxon>
    </lineage>
</organism>
<sequence>MASPSPTVFARKYGPKNGTHRSGFTPLEYLFPRQIPDSEKQSIRDREDFQRRELCGFTTRELAQLDVISDRELKKGNLENCIHPLLARDRWENEPPQPSFTRDYLYPLHNENGLWSSDNPDVWRVLEPCLKLASRFLVSMHALPWFDALIRGERRPIPQERCPPGKSPDGLFSYHTAPSMDPDMTALIRDQIFESLRTRWNLRFCFMSSDEDPRGPEVEDSVGGEYAFTVTNDDEMKYDQESNPVWRIFIFIEYSGLESLMRSDLTSADRLLLEWEVANTVVHEVMHAVAIPLDFNIWKRKEHYFELTPLSEIGYDFEVSVFGGRTFPMTSEPGYLPLAYWLETKYPCYTDVKSKSPHTITLVGPAPFDYQIRYPVPVTFYQDQQQEEFWNIVVRTFGYGFLHYRSLREGCRVDYQVDFDHKRQRFAWKQASSDRVAGCLPFETRSETFRGHVSELERLLQMTPYQRIGRDFGQAFLRSLREEDAFWTSTTFQEVSVKEIIKQITQVPANKEEKAELLASLAALISEAGKYHEAMIVSIIASEEIEGSTYTDRRRNLLIWNRGTRDFVCKLRRLIDEENEYTAALDKDLLALELCRMKLWSPKHGIDNVADFDEFAELETARDTPQMSRQICTRLLADDGSSIFARCCAEIMICALDCSVLEGWVERRDALTKHIETLSRFQILNIPDWTTCIMQWAQLAEQARGLIVQFCQAPVEQTLE</sequence>
<accession>A0A2T3AYN6</accession>
<evidence type="ECO:0000313" key="2">
    <source>
        <dbReference type="EMBL" id="PSS15178.1"/>
    </source>
</evidence>
<reference evidence="2 3" key="1">
    <citation type="journal article" date="2018" name="New Phytol.">
        <title>Comparative genomics and transcriptomics depict ericoid mycorrhizal fungi as versatile saprotrophs and plant mutualists.</title>
        <authorList>
            <person name="Martino E."/>
            <person name="Morin E."/>
            <person name="Grelet G.A."/>
            <person name="Kuo A."/>
            <person name="Kohler A."/>
            <person name="Daghino S."/>
            <person name="Barry K.W."/>
            <person name="Cichocki N."/>
            <person name="Clum A."/>
            <person name="Dockter R.B."/>
            <person name="Hainaut M."/>
            <person name="Kuo R.C."/>
            <person name="LaButti K."/>
            <person name="Lindahl B.D."/>
            <person name="Lindquist E.A."/>
            <person name="Lipzen A."/>
            <person name="Khouja H.R."/>
            <person name="Magnuson J."/>
            <person name="Murat C."/>
            <person name="Ohm R.A."/>
            <person name="Singer S.W."/>
            <person name="Spatafora J.W."/>
            <person name="Wang M."/>
            <person name="Veneault-Fourrey C."/>
            <person name="Henrissat B."/>
            <person name="Grigoriev I.V."/>
            <person name="Martin F.M."/>
            <person name="Perotto S."/>
        </authorList>
    </citation>
    <scope>NUCLEOTIDE SEQUENCE [LARGE SCALE GENOMIC DNA]</scope>
    <source>
        <strain evidence="2 3">ATCC 22711</strain>
    </source>
</reference>
<dbReference type="RefSeq" id="XP_024719777.1">
    <property type="nucleotide sequence ID" value="XM_024864308.1"/>
</dbReference>
<evidence type="ECO:0000313" key="3">
    <source>
        <dbReference type="Proteomes" id="UP000241818"/>
    </source>
</evidence>
<keyword evidence="3" id="KW-1185">Reference proteome</keyword>